<evidence type="ECO:0000256" key="2">
    <source>
        <dbReference type="ARBA" id="ARBA00022722"/>
    </source>
</evidence>
<organism evidence="5 6">
    <name type="scientific">Photobacterium lipolyticum</name>
    <dbReference type="NCBI Taxonomy" id="266810"/>
    <lineage>
        <taxon>Bacteria</taxon>
        <taxon>Pseudomonadati</taxon>
        <taxon>Pseudomonadota</taxon>
        <taxon>Gammaproteobacteria</taxon>
        <taxon>Vibrionales</taxon>
        <taxon>Vibrionaceae</taxon>
        <taxon>Photobacterium</taxon>
    </lineage>
</organism>
<keyword evidence="3" id="KW-0378">Hydrolase</keyword>
<keyword evidence="6" id="KW-1185">Reference proteome</keyword>
<feature type="signal peptide" evidence="4">
    <location>
        <begin position="1"/>
        <end position="26"/>
    </location>
</feature>
<dbReference type="NCBIfam" id="NF011716">
    <property type="entry name" value="PRK15137.1"/>
    <property type="match status" value="1"/>
</dbReference>
<accession>A0A2T3MXI4</accession>
<protein>
    <submittedName>
        <fullName evidence="5">Deoxyribonuclease I</fullName>
    </submittedName>
</protein>
<evidence type="ECO:0000256" key="1">
    <source>
        <dbReference type="ARBA" id="ARBA00006429"/>
    </source>
</evidence>
<dbReference type="GO" id="GO:0004518">
    <property type="term" value="F:nuclease activity"/>
    <property type="evidence" value="ECO:0007669"/>
    <property type="project" value="UniProtKB-KW"/>
</dbReference>
<keyword evidence="4" id="KW-0732">Signal</keyword>
<evidence type="ECO:0000313" key="5">
    <source>
        <dbReference type="EMBL" id="PSW04672.1"/>
    </source>
</evidence>
<name>A0A2T3MXI4_9GAMM</name>
<keyword evidence="2" id="KW-0540">Nuclease</keyword>
<reference evidence="5 6" key="1">
    <citation type="submission" date="2018-03" db="EMBL/GenBank/DDBJ databases">
        <title>Whole genome sequencing of Histamine producing bacteria.</title>
        <authorList>
            <person name="Butler K."/>
        </authorList>
    </citation>
    <scope>NUCLEOTIDE SEQUENCE [LARGE SCALE GENOMIC DNA]</scope>
    <source>
        <strain evidence="5 6">DSM 16190</strain>
    </source>
</reference>
<dbReference type="EMBL" id="PYMC01000008">
    <property type="protein sequence ID" value="PSW04672.1"/>
    <property type="molecule type" value="Genomic_DNA"/>
</dbReference>
<dbReference type="OrthoDB" id="9800417at2"/>
<dbReference type="SUPFAM" id="SSF54060">
    <property type="entry name" value="His-Me finger endonucleases"/>
    <property type="match status" value="1"/>
</dbReference>
<comment type="caution">
    <text evidence="5">The sequence shown here is derived from an EMBL/GenBank/DDBJ whole genome shotgun (WGS) entry which is preliminary data.</text>
</comment>
<dbReference type="GO" id="GO:0016787">
    <property type="term" value="F:hydrolase activity"/>
    <property type="evidence" value="ECO:0007669"/>
    <property type="project" value="UniProtKB-KW"/>
</dbReference>
<dbReference type="RefSeq" id="WP_107283751.1">
    <property type="nucleotide sequence ID" value="NZ_PYMC01000008.1"/>
</dbReference>
<dbReference type="InterPro" id="IPR044925">
    <property type="entry name" value="His-Me_finger_sf"/>
</dbReference>
<evidence type="ECO:0000256" key="4">
    <source>
        <dbReference type="SAM" id="SignalP"/>
    </source>
</evidence>
<sequence>MKTSFNKWLALILLLAATAISTSSIAAPPASFSKAKKIAVKIYQDHPTSFYCGCDIQWQGKKGVPDLAGCGYQVRKQKRRASRIEWEHVVPAWQFGHQLQCWQDGGRKNCKKNKQFNRMEADLHNLTPAIGEINGDRSNYQFLPWNGNNGAFYGQCEMKIDFKNRRADPPEHSRGAIARTYLYMNQEYQFSLSRQQRQLMEAWNRQYPVSAWECERDRRIAKVQDSHNPFVFAACEKTGY</sequence>
<dbReference type="Pfam" id="PF04231">
    <property type="entry name" value="Endonuclease_1"/>
    <property type="match status" value="1"/>
</dbReference>
<proteinExistence type="inferred from homology"/>
<feature type="chain" id="PRO_5015581184" evidence="4">
    <location>
        <begin position="27"/>
        <end position="240"/>
    </location>
</feature>
<evidence type="ECO:0000256" key="3">
    <source>
        <dbReference type="ARBA" id="ARBA00022801"/>
    </source>
</evidence>
<dbReference type="AlphaFoldDB" id="A0A2T3MXI4"/>
<comment type="similarity">
    <text evidence="1">Belongs to the EndA/NucM nuclease family.</text>
</comment>
<dbReference type="Proteomes" id="UP000240904">
    <property type="component" value="Unassembled WGS sequence"/>
</dbReference>
<evidence type="ECO:0000313" key="6">
    <source>
        <dbReference type="Proteomes" id="UP000240904"/>
    </source>
</evidence>
<dbReference type="PANTHER" id="PTHR33607">
    <property type="entry name" value="ENDONUCLEASE-1"/>
    <property type="match status" value="1"/>
</dbReference>
<dbReference type="InterPro" id="IPR007346">
    <property type="entry name" value="Endonuclease-I"/>
</dbReference>
<dbReference type="PANTHER" id="PTHR33607:SF2">
    <property type="entry name" value="ENDONUCLEASE-1"/>
    <property type="match status" value="1"/>
</dbReference>
<gene>
    <name evidence="5" type="ORF">C9I89_12895</name>
</gene>